<evidence type="ECO:0000256" key="1">
    <source>
        <dbReference type="ARBA" id="ARBA00022628"/>
    </source>
</evidence>
<keyword evidence="2 5" id="KW-0456">Lyase</keyword>
<comment type="subcellular location">
    <subcellularLocation>
        <location evidence="5">Bacterial microcompartment</location>
    </subcellularLocation>
</comment>
<organism evidence="6 7">
    <name type="scientific">Mycolicibacterium chubuense (strain NBB4)</name>
    <name type="common">Mycobacterium chubuense</name>
    <dbReference type="NCBI Taxonomy" id="710421"/>
    <lineage>
        <taxon>Bacteria</taxon>
        <taxon>Bacillati</taxon>
        <taxon>Actinomycetota</taxon>
        <taxon>Actinomycetes</taxon>
        <taxon>Mycobacteriales</taxon>
        <taxon>Mycobacteriaceae</taxon>
        <taxon>Mycolicibacterium</taxon>
    </lineage>
</organism>
<dbReference type="Pfam" id="PF05985">
    <property type="entry name" value="EutC"/>
    <property type="match status" value="1"/>
</dbReference>
<evidence type="ECO:0000256" key="5">
    <source>
        <dbReference type="HAMAP-Rule" id="MF_00601"/>
    </source>
</evidence>
<dbReference type="GO" id="GO:0046336">
    <property type="term" value="P:ethanolamine catabolic process"/>
    <property type="evidence" value="ECO:0007669"/>
    <property type="project" value="UniProtKB-UniRule"/>
</dbReference>
<dbReference type="Gene3D" id="3.40.50.11240">
    <property type="entry name" value="Ethanolamine ammonia-lyase light chain (EutC)"/>
    <property type="match status" value="1"/>
</dbReference>
<dbReference type="NCBIfam" id="NF003971">
    <property type="entry name" value="PRK05465.1"/>
    <property type="match status" value="1"/>
</dbReference>
<gene>
    <name evidence="5" type="primary">eutC</name>
    <name evidence="6" type="ordered locus">Mycch_1060</name>
</gene>
<protein>
    <recommendedName>
        <fullName evidence="5">Ethanolamine ammonia-lyase small subunit</fullName>
        <shortName evidence="5">EAL small subunit</shortName>
        <ecNumber evidence="5">4.3.1.7</ecNumber>
    </recommendedName>
</protein>
<evidence type="ECO:0000256" key="3">
    <source>
        <dbReference type="ARBA" id="ARBA00023285"/>
    </source>
</evidence>
<accession>I4BF13</accession>
<dbReference type="STRING" id="710421.Mycch_1060"/>
<dbReference type="EC" id="4.3.1.7" evidence="5"/>
<feature type="binding site" evidence="5">
    <location>
        <position position="182"/>
    </location>
    <ligand>
        <name>adenosylcob(III)alamin</name>
        <dbReference type="ChEBI" id="CHEBI:18408"/>
    </ligand>
</feature>
<comment type="subunit">
    <text evidence="5">The basic unit is a heterodimer which dimerizes to form tetramers. The heterotetramers trimerize; 6 large subunits form a core ring with 6 small subunits projecting outwards.</text>
</comment>
<evidence type="ECO:0000313" key="7">
    <source>
        <dbReference type="Proteomes" id="UP000006057"/>
    </source>
</evidence>
<dbReference type="PIRSF" id="PIRSF018982">
    <property type="entry name" value="EutC"/>
    <property type="match status" value="1"/>
</dbReference>
<sequence>MTSPMTPDQAPDQIAAQEFWTELRKTTQARIGLGRAGNGLPSRQVLELASAHAAARDAVHVPLDVERLTAGVRDVGIGEPVVVRSRAGSRGEYLRRPDLGRMPDDLSGVPADGADLGIVLADGLSPTALVTHGPALLAALVSELGTRHTLAPPVIATQARVALGDHVAEAAGVRTVLVVIGERPGLSVVDSLGVYLTHRPRVGCTDADRNCISNVHPPDGLGYAQAARITAALVDGAVRLGRSGVDLKDTSRGEALNPAADGVLTCTDAHR</sequence>
<dbReference type="UniPathway" id="UPA00560"/>
<dbReference type="KEGG" id="mcb:Mycch_1060"/>
<comment type="catalytic activity">
    <reaction evidence="5">
        <text>ethanolamine = acetaldehyde + NH4(+)</text>
        <dbReference type="Rhea" id="RHEA:15313"/>
        <dbReference type="ChEBI" id="CHEBI:15343"/>
        <dbReference type="ChEBI" id="CHEBI:28938"/>
        <dbReference type="ChEBI" id="CHEBI:57603"/>
        <dbReference type="EC" id="4.3.1.7"/>
    </reaction>
</comment>
<keyword evidence="3 5" id="KW-0170">Cobalt</keyword>
<evidence type="ECO:0000256" key="2">
    <source>
        <dbReference type="ARBA" id="ARBA00023239"/>
    </source>
</evidence>
<dbReference type="GO" id="GO:0009350">
    <property type="term" value="C:ethanolamine ammonia-lyase complex"/>
    <property type="evidence" value="ECO:0007669"/>
    <property type="project" value="UniProtKB-UniRule"/>
</dbReference>
<dbReference type="InterPro" id="IPR009246">
    <property type="entry name" value="EutC"/>
</dbReference>
<comment type="pathway">
    <text evidence="5">Amine and polyamine degradation; ethanolamine degradation.</text>
</comment>
<proteinExistence type="inferred from homology"/>
<reference evidence="6 7" key="1">
    <citation type="submission" date="2012-06" db="EMBL/GenBank/DDBJ databases">
        <title>Complete sequence of chromosome of Mycobacterium chubuense NBB4.</title>
        <authorList>
            <consortium name="US DOE Joint Genome Institute"/>
            <person name="Lucas S."/>
            <person name="Han J."/>
            <person name="Lapidus A."/>
            <person name="Cheng J.-F."/>
            <person name="Goodwin L."/>
            <person name="Pitluck S."/>
            <person name="Peters L."/>
            <person name="Mikhailova N."/>
            <person name="Teshima H."/>
            <person name="Detter J.C."/>
            <person name="Han C."/>
            <person name="Tapia R."/>
            <person name="Land M."/>
            <person name="Hauser L."/>
            <person name="Kyrpides N."/>
            <person name="Ivanova N."/>
            <person name="Pagani I."/>
            <person name="Mattes T."/>
            <person name="Holmes A."/>
            <person name="Rutledge P."/>
            <person name="Paulsen I."/>
            <person name="Coleman N."/>
            <person name="Woyke T."/>
        </authorList>
    </citation>
    <scope>NUCLEOTIDE SEQUENCE [LARGE SCALE GENOMIC DNA]</scope>
    <source>
        <strain evidence="6 7">NBB4</strain>
    </source>
</reference>
<comment type="cofactor">
    <cofactor evidence="5">
        <name>adenosylcob(III)alamin</name>
        <dbReference type="ChEBI" id="CHEBI:18408"/>
    </cofactor>
    <text evidence="5">Binds between the large and small subunits.</text>
</comment>
<dbReference type="PANTHER" id="PTHR39330:SF1">
    <property type="entry name" value="ETHANOLAMINE AMMONIA-LYASE SMALL SUBUNIT"/>
    <property type="match status" value="1"/>
</dbReference>
<dbReference type="GO" id="GO:0008851">
    <property type="term" value="F:ethanolamine ammonia-lyase activity"/>
    <property type="evidence" value="ECO:0007669"/>
    <property type="project" value="UniProtKB-UniRule"/>
</dbReference>
<dbReference type="PATRIC" id="fig|710421.3.peg.1067"/>
<dbReference type="Gene3D" id="1.10.30.40">
    <property type="entry name" value="Ethanolamine ammonia-lyase light chain (EutC), N-terminal domain"/>
    <property type="match status" value="1"/>
</dbReference>
<dbReference type="GO" id="GO:0031419">
    <property type="term" value="F:cobalamin binding"/>
    <property type="evidence" value="ECO:0007669"/>
    <property type="project" value="UniProtKB-UniRule"/>
</dbReference>
<dbReference type="HAMAP" id="MF_00601">
    <property type="entry name" value="EutC"/>
    <property type="match status" value="1"/>
</dbReference>
<evidence type="ECO:0000256" key="4">
    <source>
        <dbReference type="ARBA" id="ARBA00024446"/>
    </source>
</evidence>
<comment type="similarity">
    <text evidence="5">Belongs to the EutC family.</text>
</comment>
<dbReference type="EMBL" id="CP003053">
    <property type="protein sequence ID" value="AFM15870.1"/>
    <property type="molecule type" value="Genomic_DNA"/>
</dbReference>
<feature type="binding site" evidence="5">
    <location>
        <position position="211"/>
    </location>
    <ligand>
        <name>adenosylcob(III)alamin</name>
        <dbReference type="ChEBI" id="CHEBI:18408"/>
    </ligand>
</feature>
<evidence type="ECO:0000313" key="6">
    <source>
        <dbReference type="EMBL" id="AFM15870.1"/>
    </source>
</evidence>
<keyword evidence="1 5" id="KW-0846">Cobalamin</keyword>
<feature type="binding site" evidence="5">
    <location>
        <position position="161"/>
    </location>
    <ligand>
        <name>adenosylcob(III)alamin</name>
        <dbReference type="ChEBI" id="CHEBI:18408"/>
    </ligand>
</feature>
<dbReference type="Proteomes" id="UP000006057">
    <property type="component" value="Chromosome"/>
</dbReference>
<comment type="function">
    <text evidence="5">Catalyzes the deamination of various vicinal amino-alcohols to oxo compounds. Allows this organism to utilize ethanolamine as the sole source of nitrogen and carbon in the presence of external vitamin B12.</text>
</comment>
<dbReference type="AlphaFoldDB" id="I4BF13"/>
<dbReference type="HOGENOM" id="CLU_068224_1_0_11"/>
<keyword evidence="7" id="KW-1185">Reference proteome</keyword>
<dbReference type="InterPro" id="IPR042255">
    <property type="entry name" value="EutC_N"/>
</dbReference>
<keyword evidence="4 5" id="KW-1283">Bacterial microcompartment</keyword>
<dbReference type="PANTHER" id="PTHR39330">
    <property type="entry name" value="ETHANOLAMINE AMMONIA-LYASE LIGHT CHAIN"/>
    <property type="match status" value="1"/>
</dbReference>
<name>I4BF13_MYCCN</name>
<dbReference type="GO" id="GO:0006520">
    <property type="term" value="P:amino acid metabolic process"/>
    <property type="evidence" value="ECO:0007669"/>
    <property type="project" value="InterPro"/>
</dbReference>
<dbReference type="eggNOG" id="COG4302">
    <property type="taxonomic scope" value="Bacteria"/>
</dbReference>
<dbReference type="InterPro" id="IPR042251">
    <property type="entry name" value="EutC_C"/>
</dbReference>
<dbReference type="GO" id="GO:0031471">
    <property type="term" value="C:ethanolamine degradation polyhedral organelle"/>
    <property type="evidence" value="ECO:0007669"/>
    <property type="project" value="UniProtKB-UniRule"/>
</dbReference>